<name>A0A1E3AEH9_9FIRM</name>
<feature type="transmembrane region" description="Helical" evidence="1">
    <location>
        <begin position="201"/>
        <end position="219"/>
    </location>
</feature>
<dbReference type="Proteomes" id="UP000094067">
    <property type="component" value="Unassembled WGS sequence"/>
</dbReference>
<evidence type="ECO:0008006" key="4">
    <source>
        <dbReference type="Google" id="ProtNLM"/>
    </source>
</evidence>
<reference evidence="2 3" key="1">
    <citation type="submission" date="2016-07" db="EMBL/GenBank/DDBJ databases">
        <title>Characterization of isolates of Eisenbergiella tayi derived from blood cultures, using whole genome sequencing.</title>
        <authorList>
            <person name="Burdz T."/>
            <person name="Wiebe D."/>
            <person name="Huynh C."/>
            <person name="Bernard K."/>
        </authorList>
    </citation>
    <scope>NUCLEOTIDE SEQUENCE [LARGE SCALE GENOMIC DNA]</scope>
    <source>
        <strain evidence="2 3">NML 110608</strain>
    </source>
</reference>
<dbReference type="AlphaFoldDB" id="A0A1E3AEH9"/>
<proteinExistence type="predicted"/>
<dbReference type="RefSeq" id="WP_069152840.1">
    <property type="nucleotide sequence ID" value="NZ_MCGH01000002.1"/>
</dbReference>
<dbReference type="PATRIC" id="fig|1432052.4.peg.3348"/>
<evidence type="ECO:0000313" key="3">
    <source>
        <dbReference type="Proteomes" id="UP000094067"/>
    </source>
</evidence>
<keyword evidence="1" id="KW-0812">Transmembrane</keyword>
<keyword evidence="1" id="KW-1133">Transmembrane helix</keyword>
<feature type="transmembrane region" description="Helical" evidence="1">
    <location>
        <begin position="156"/>
        <end position="174"/>
    </location>
</feature>
<sequence length="404" mass="47045">MCVGKKIIVSLRNLLFYFSYGIYLLVGILAISFYYGSISGIKMNSALATCVLCVLLEELIERYLNLKEFFLLTGVLVFILILSITYENAFGYNSVLYMLLLSFAARNMDGRKIFIFSLVIEIILFFFIVISAKAGIIMNYSINARKGYVQYWGFRYSLYPAALIGNITLVYLYLRGKKCKLLEFFILGIINYLVYKATISRLYFCLTIISIIFICWKNITHIRMKTIMFCMTFSYLFFSIFMLLVVRFYNNSIRWMVVLDTLFFEGRLDLQHRILMQYGISLFPQNIVWSGNALGLNGTKSISSYLYADSLYINLLLKYGLIFSLTLILFITLCLFSIYKSGNDTLLIIFFVIGVHGLVDDLVQYLYYNSFLMLLPGFFLRYCINTKAQILRRNEKYLVKEKEN</sequence>
<comment type="caution">
    <text evidence="2">The sequence shown here is derived from an EMBL/GenBank/DDBJ whole genome shotgun (WGS) entry which is preliminary data.</text>
</comment>
<evidence type="ECO:0000313" key="2">
    <source>
        <dbReference type="EMBL" id="ODM07113.1"/>
    </source>
</evidence>
<feature type="transmembrane region" description="Helical" evidence="1">
    <location>
        <begin position="66"/>
        <end position="84"/>
    </location>
</feature>
<feature type="transmembrane region" description="Helical" evidence="1">
    <location>
        <begin position="316"/>
        <end position="336"/>
    </location>
</feature>
<keyword evidence="1" id="KW-0472">Membrane</keyword>
<organism evidence="2 3">
    <name type="scientific">Eisenbergiella tayi</name>
    <dbReference type="NCBI Taxonomy" id="1432052"/>
    <lineage>
        <taxon>Bacteria</taxon>
        <taxon>Bacillati</taxon>
        <taxon>Bacillota</taxon>
        <taxon>Clostridia</taxon>
        <taxon>Lachnospirales</taxon>
        <taxon>Lachnospiraceae</taxon>
        <taxon>Eisenbergiella</taxon>
    </lineage>
</organism>
<dbReference type="EMBL" id="MCGH01000002">
    <property type="protein sequence ID" value="ODM07113.1"/>
    <property type="molecule type" value="Genomic_DNA"/>
</dbReference>
<accession>A0A1E3AEH9</accession>
<protein>
    <recommendedName>
        <fullName evidence="4">Polymerase</fullName>
    </recommendedName>
</protein>
<feature type="transmembrane region" description="Helical" evidence="1">
    <location>
        <begin position="226"/>
        <end position="249"/>
    </location>
</feature>
<evidence type="ECO:0000256" key="1">
    <source>
        <dbReference type="SAM" id="Phobius"/>
    </source>
</evidence>
<feature type="transmembrane region" description="Helical" evidence="1">
    <location>
        <begin position="113"/>
        <end position="136"/>
    </location>
</feature>
<feature type="transmembrane region" description="Helical" evidence="1">
    <location>
        <begin position="14"/>
        <end position="35"/>
    </location>
</feature>
<feature type="transmembrane region" description="Helical" evidence="1">
    <location>
        <begin position="365"/>
        <end position="384"/>
    </location>
</feature>
<gene>
    <name evidence="2" type="ORF">BEI61_03003</name>
</gene>
<feature type="transmembrane region" description="Helical" evidence="1">
    <location>
        <begin position="179"/>
        <end position="195"/>
    </location>
</feature>